<reference evidence="1 2" key="1">
    <citation type="submission" date="2017-11" db="EMBL/GenBank/DDBJ databases">
        <title>Complete genome of a free-living desiccation-tolerant cyanobacterium and its photosynthetic adaptation to extreme terrestrial habitat.</title>
        <authorList>
            <person name="Shang J."/>
        </authorList>
    </citation>
    <scope>NUCLEOTIDE SEQUENCE [LARGE SCALE GENOMIC DNA]</scope>
    <source>
        <strain evidence="1 2">CCNUN1</strain>
        <plasmid evidence="2">pnfsy08</plasmid>
    </source>
</reference>
<evidence type="ECO:0000313" key="2">
    <source>
        <dbReference type="Proteomes" id="UP000232003"/>
    </source>
</evidence>
<protein>
    <submittedName>
        <fullName evidence="1">Uncharacterized protein</fullName>
    </submittedName>
</protein>
<dbReference type="EMBL" id="CP024793">
    <property type="protein sequence ID" value="AUB44327.1"/>
    <property type="molecule type" value="Genomic_DNA"/>
</dbReference>
<dbReference type="KEGG" id="nfl:COO91_10550"/>
<sequence length="58" mass="6888">MPRPKTSPLLQRSLLRINLVRNTLGTIRKGYFNYDLESVFKNNHLFDSSDKKFVKGFW</sequence>
<name>A0A2K8T9E2_9NOSO</name>
<geneLocation type="plasmid" evidence="2">
    <name>pnfsy08</name>
</geneLocation>
<dbReference type="AlphaFoldDB" id="A0A2K8T9E2"/>
<proteinExistence type="predicted"/>
<accession>A0A2K8T9E2</accession>
<keyword evidence="2" id="KW-1185">Reference proteome</keyword>
<gene>
    <name evidence="1" type="ORF">COO91_10550</name>
</gene>
<organism evidence="1 2">
    <name type="scientific">Nostoc flagelliforme CCNUN1</name>
    <dbReference type="NCBI Taxonomy" id="2038116"/>
    <lineage>
        <taxon>Bacteria</taxon>
        <taxon>Bacillati</taxon>
        <taxon>Cyanobacteriota</taxon>
        <taxon>Cyanophyceae</taxon>
        <taxon>Nostocales</taxon>
        <taxon>Nostocaceae</taxon>
        <taxon>Nostoc</taxon>
    </lineage>
</organism>
<dbReference type="Proteomes" id="UP000232003">
    <property type="component" value="Plasmid pNFSY08"/>
</dbReference>
<keyword evidence="1" id="KW-0614">Plasmid</keyword>
<evidence type="ECO:0000313" key="1">
    <source>
        <dbReference type="EMBL" id="AUB44327.1"/>
    </source>
</evidence>